<organism evidence="1 2">
    <name type="scientific">Candidatus Synechococcus calcipolaris G9</name>
    <dbReference type="NCBI Taxonomy" id="1497997"/>
    <lineage>
        <taxon>Bacteria</taxon>
        <taxon>Bacillati</taxon>
        <taxon>Cyanobacteriota</taxon>
        <taxon>Cyanophyceae</taxon>
        <taxon>Synechococcales</taxon>
        <taxon>Synechococcaceae</taxon>
        <taxon>Synechococcus</taxon>
    </lineage>
</organism>
<evidence type="ECO:0000313" key="1">
    <source>
        <dbReference type="EMBL" id="MDG2991852.1"/>
    </source>
</evidence>
<accession>A0ABT6F202</accession>
<dbReference type="RefSeq" id="WP_277867776.1">
    <property type="nucleotide sequence ID" value="NZ_JAKKUT010000005.1"/>
</dbReference>
<dbReference type="InterPro" id="IPR045589">
    <property type="entry name" value="DUF6464"/>
</dbReference>
<keyword evidence="2" id="KW-1185">Reference proteome</keyword>
<reference evidence="1" key="1">
    <citation type="journal article" date="2022" name="Genome Biol. Evol.">
        <title>A New Gene Family Diagnostic for Intracellular Biomineralization of Amorphous Ca Carbonates by Cyanobacteria.</title>
        <authorList>
            <person name="Benzerara K."/>
            <person name="Duprat E."/>
            <person name="Bitard-Feildel T."/>
            <person name="Caumes G."/>
            <person name="Cassier-Chauvat C."/>
            <person name="Chauvat F."/>
            <person name="Dezi M."/>
            <person name="Diop S.I."/>
            <person name="Gaschignard G."/>
            <person name="Gorgen S."/>
            <person name="Gugger M."/>
            <person name="Lopez-Garcia P."/>
            <person name="Millet M."/>
            <person name="Skouri-Panet F."/>
            <person name="Moreira D."/>
            <person name="Callebaut I."/>
        </authorList>
    </citation>
    <scope>NUCLEOTIDE SEQUENCE</scope>
    <source>
        <strain evidence="1">G9</strain>
    </source>
</reference>
<evidence type="ECO:0000313" key="2">
    <source>
        <dbReference type="Proteomes" id="UP001154265"/>
    </source>
</evidence>
<dbReference type="Pfam" id="PF20065">
    <property type="entry name" value="DUF6464"/>
    <property type="match status" value="1"/>
</dbReference>
<proteinExistence type="predicted"/>
<sequence length="126" mass="14480">MAAVDLPTELHLIHPRRVLGHVYLDWMPQPGCLIHHQGSTYTVLERRHRYQLRASRYQLEKITLYLQVCEFRGDRHSYQGEWILGDPNCQFSAHSSLIRCAVNPSGPCEGCPQFQPIAITPEDESP</sequence>
<reference evidence="1" key="2">
    <citation type="submission" date="2022-01" db="EMBL/GenBank/DDBJ databases">
        <authorList>
            <person name="Zivanovic Y."/>
            <person name="Moreira D."/>
            <person name="Lopez-Garcia P."/>
        </authorList>
    </citation>
    <scope>NUCLEOTIDE SEQUENCE</scope>
    <source>
        <strain evidence="1">G9</strain>
    </source>
</reference>
<gene>
    <name evidence="1" type="ORF">L3556_13065</name>
</gene>
<name>A0ABT6F202_9SYNE</name>
<protein>
    <submittedName>
        <fullName evidence="1">DUF6464 family protein</fullName>
    </submittedName>
</protein>
<dbReference type="Proteomes" id="UP001154265">
    <property type="component" value="Unassembled WGS sequence"/>
</dbReference>
<comment type="caution">
    <text evidence="1">The sequence shown here is derived from an EMBL/GenBank/DDBJ whole genome shotgun (WGS) entry which is preliminary data.</text>
</comment>
<dbReference type="EMBL" id="JAKKUT010000005">
    <property type="protein sequence ID" value="MDG2991852.1"/>
    <property type="molecule type" value="Genomic_DNA"/>
</dbReference>